<reference evidence="2 3" key="1">
    <citation type="submission" date="2024-04" db="EMBL/GenBank/DDBJ databases">
        <authorList>
            <person name="Fracassetti M."/>
        </authorList>
    </citation>
    <scope>NUCLEOTIDE SEQUENCE [LARGE SCALE GENOMIC DNA]</scope>
</reference>
<evidence type="ECO:0000256" key="1">
    <source>
        <dbReference type="SAM" id="MobiDB-lite"/>
    </source>
</evidence>
<dbReference type="Proteomes" id="UP001497516">
    <property type="component" value="Chromosome 7"/>
</dbReference>
<dbReference type="AlphaFoldDB" id="A0AAV2FWK5"/>
<dbReference type="EMBL" id="OZ034820">
    <property type="protein sequence ID" value="CAL1402768.1"/>
    <property type="molecule type" value="Genomic_DNA"/>
</dbReference>
<feature type="region of interest" description="Disordered" evidence="1">
    <location>
        <begin position="140"/>
        <end position="192"/>
    </location>
</feature>
<keyword evidence="3" id="KW-1185">Reference proteome</keyword>
<feature type="region of interest" description="Disordered" evidence="1">
    <location>
        <begin position="1"/>
        <end position="27"/>
    </location>
</feature>
<accession>A0AAV2FWK5</accession>
<protein>
    <submittedName>
        <fullName evidence="2">Uncharacterized protein</fullName>
    </submittedName>
</protein>
<sequence length="282" mass="29865">MKQRQGQPPSQAEPQGAGRATADDQGAGAAVAVGVAVAAGSSLEGGGAAAAVKVMRPGFGLSGPNIEAGLLPTPTAQELAARKGKGKMPGYDTDGPLTTNGPEMVGRFARDDNGLGWLGLDDEAEDDRLNLGDRWADPVMDQRSCGPSRVADPVGRMGSAPIGQTWTGWTVAGRPKGGRTEPGRPEGRRTKPVMPEWVEPSLDGPIWVGPTWVKLGIDPTQLTSHREERTKRGPRAGKGRMELQKFLEGTQTNRAAIRDTTDLGNPNRGQGYSHRQPWRTPV</sequence>
<feature type="region of interest" description="Disordered" evidence="1">
    <location>
        <begin position="78"/>
        <end position="108"/>
    </location>
</feature>
<name>A0AAV2FWK5_9ROSI</name>
<feature type="compositionally biased region" description="Polar residues" evidence="1">
    <location>
        <begin position="1"/>
        <end position="13"/>
    </location>
</feature>
<proteinExistence type="predicted"/>
<feature type="compositionally biased region" description="Basic and acidic residues" evidence="1">
    <location>
        <begin position="178"/>
        <end position="189"/>
    </location>
</feature>
<feature type="compositionally biased region" description="Low complexity" evidence="1">
    <location>
        <begin position="16"/>
        <end position="27"/>
    </location>
</feature>
<evidence type="ECO:0000313" key="2">
    <source>
        <dbReference type="EMBL" id="CAL1402768.1"/>
    </source>
</evidence>
<feature type="region of interest" description="Disordered" evidence="1">
    <location>
        <begin position="222"/>
        <end position="282"/>
    </location>
</feature>
<evidence type="ECO:0000313" key="3">
    <source>
        <dbReference type="Proteomes" id="UP001497516"/>
    </source>
</evidence>
<organism evidence="2 3">
    <name type="scientific">Linum trigynum</name>
    <dbReference type="NCBI Taxonomy" id="586398"/>
    <lineage>
        <taxon>Eukaryota</taxon>
        <taxon>Viridiplantae</taxon>
        <taxon>Streptophyta</taxon>
        <taxon>Embryophyta</taxon>
        <taxon>Tracheophyta</taxon>
        <taxon>Spermatophyta</taxon>
        <taxon>Magnoliopsida</taxon>
        <taxon>eudicotyledons</taxon>
        <taxon>Gunneridae</taxon>
        <taxon>Pentapetalae</taxon>
        <taxon>rosids</taxon>
        <taxon>fabids</taxon>
        <taxon>Malpighiales</taxon>
        <taxon>Linaceae</taxon>
        <taxon>Linum</taxon>
    </lineage>
</organism>
<gene>
    <name evidence="2" type="ORF">LTRI10_LOCUS42745</name>
</gene>